<evidence type="ECO:0000313" key="2">
    <source>
        <dbReference type="Proteomes" id="UP000076532"/>
    </source>
</evidence>
<organism evidence="1 2">
    <name type="scientific">Athelia psychrophila</name>
    <dbReference type="NCBI Taxonomy" id="1759441"/>
    <lineage>
        <taxon>Eukaryota</taxon>
        <taxon>Fungi</taxon>
        <taxon>Dikarya</taxon>
        <taxon>Basidiomycota</taxon>
        <taxon>Agaricomycotina</taxon>
        <taxon>Agaricomycetes</taxon>
        <taxon>Agaricomycetidae</taxon>
        <taxon>Atheliales</taxon>
        <taxon>Atheliaceae</taxon>
        <taxon>Athelia</taxon>
    </lineage>
</organism>
<keyword evidence="2" id="KW-1185">Reference proteome</keyword>
<evidence type="ECO:0000313" key="1">
    <source>
        <dbReference type="EMBL" id="KZP30093.1"/>
    </source>
</evidence>
<name>A0A166T1Z6_9AGAM</name>
<feature type="non-terminal residue" evidence="1">
    <location>
        <position position="66"/>
    </location>
</feature>
<dbReference type="AlphaFoldDB" id="A0A166T1Z6"/>
<dbReference type="Proteomes" id="UP000076532">
    <property type="component" value="Unassembled WGS sequence"/>
</dbReference>
<protein>
    <submittedName>
        <fullName evidence="1">Uncharacterized protein</fullName>
    </submittedName>
</protein>
<dbReference type="EMBL" id="KV417495">
    <property type="protein sequence ID" value="KZP30093.1"/>
    <property type="molecule type" value="Genomic_DNA"/>
</dbReference>
<accession>A0A166T1Z6</accession>
<gene>
    <name evidence="1" type="ORF">FIBSPDRAFT_850807</name>
</gene>
<sequence>MASHQHTNALFIRPSFLSPNRYIANFKTRIIEDLSLNLPPSNILSAPHLTLHHRALHSSAPFEHRA</sequence>
<proteinExistence type="predicted"/>
<reference evidence="1 2" key="1">
    <citation type="journal article" date="2016" name="Mol. Biol. Evol.">
        <title>Comparative Genomics of Early-Diverging Mushroom-Forming Fungi Provides Insights into the Origins of Lignocellulose Decay Capabilities.</title>
        <authorList>
            <person name="Nagy L.G."/>
            <person name="Riley R."/>
            <person name="Tritt A."/>
            <person name="Adam C."/>
            <person name="Daum C."/>
            <person name="Floudas D."/>
            <person name="Sun H."/>
            <person name="Yadav J.S."/>
            <person name="Pangilinan J."/>
            <person name="Larsson K.H."/>
            <person name="Matsuura K."/>
            <person name="Barry K."/>
            <person name="Labutti K."/>
            <person name="Kuo R."/>
            <person name="Ohm R.A."/>
            <person name="Bhattacharya S.S."/>
            <person name="Shirouzu T."/>
            <person name="Yoshinaga Y."/>
            <person name="Martin F.M."/>
            <person name="Grigoriev I.V."/>
            <person name="Hibbett D.S."/>
        </authorList>
    </citation>
    <scope>NUCLEOTIDE SEQUENCE [LARGE SCALE GENOMIC DNA]</scope>
    <source>
        <strain evidence="1 2">CBS 109695</strain>
    </source>
</reference>